<dbReference type="InParanoid" id="K3WYY8"/>
<dbReference type="EMBL" id="GL376623">
    <property type="status" value="NOT_ANNOTATED_CDS"/>
    <property type="molecule type" value="Genomic_DNA"/>
</dbReference>
<evidence type="ECO:0000313" key="1">
    <source>
        <dbReference type="EnsemblProtists" id="PYU1_T010187"/>
    </source>
</evidence>
<organism evidence="1 2">
    <name type="scientific">Globisporangium ultimum (strain ATCC 200006 / CBS 805.95 / DAOM BR144)</name>
    <name type="common">Pythium ultimum</name>
    <dbReference type="NCBI Taxonomy" id="431595"/>
    <lineage>
        <taxon>Eukaryota</taxon>
        <taxon>Sar</taxon>
        <taxon>Stramenopiles</taxon>
        <taxon>Oomycota</taxon>
        <taxon>Peronosporomycetes</taxon>
        <taxon>Pythiales</taxon>
        <taxon>Pythiaceae</taxon>
        <taxon>Globisporangium</taxon>
    </lineage>
</organism>
<dbReference type="VEuPathDB" id="FungiDB:PYU1_G010167"/>
<dbReference type="HOGENOM" id="CLU_626429_0_0_1"/>
<reference evidence="1" key="3">
    <citation type="submission" date="2015-02" db="UniProtKB">
        <authorList>
            <consortium name="EnsemblProtists"/>
        </authorList>
    </citation>
    <scope>IDENTIFICATION</scope>
    <source>
        <strain evidence="1">DAOM BR144</strain>
    </source>
</reference>
<protein>
    <submittedName>
        <fullName evidence="1">Uncharacterized protein</fullName>
    </submittedName>
</protein>
<sequence length="438" mass="50276">MPERRRARALLQLRPRFADVACRTTERRHGRWRRHLTRCNQSLTLCIVVGHVQTRASGLVCWNPAFRLLITAFRESCWRGGGGFHHLQIAIIKQIVPENGCGGILRFNEWLRDVVELFSIQQRRRWIHCCNSRRWRCVFALFARICGPKRGADLLDAIAEHLVRLFDRRGVRLCNAVVPFRALTRILLLCDAAEAFQIDLVQGNTIIAFSFEDCLWVLRRVLLVVKLLLEPLVIELFEPLGAHLRLPVAEFLQRAPPLVVLAVDERALGLELSVIAALLPCCDARSLHGENGSIQEGQLRQRRDVELPKVLGLGDHGVARDPQRAQLRDRLEDLEHARIFESVVADVDVRELLALRELLEVVVRLQLIARQVERRELRQLREPRERPDAVVAEVECVELLETLEVLDALDQTAQAHERREVLDLGQAIRLEPQRLQVE</sequence>
<name>K3WYY8_GLOUD</name>
<reference evidence="2" key="1">
    <citation type="journal article" date="2010" name="Genome Biol.">
        <title>Genome sequence of the necrotrophic plant pathogen Pythium ultimum reveals original pathogenicity mechanisms and effector repertoire.</title>
        <authorList>
            <person name="Levesque C.A."/>
            <person name="Brouwer H."/>
            <person name="Cano L."/>
            <person name="Hamilton J.P."/>
            <person name="Holt C."/>
            <person name="Huitema E."/>
            <person name="Raffaele S."/>
            <person name="Robideau G.P."/>
            <person name="Thines M."/>
            <person name="Win J."/>
            <person name="Zerillo M.M."/>
            <person name="Beakes G.W."/>
            <person name="Boore J.L."/>
            <person name="Busam D."/>
            <person name="Dumas B."/>
            <person name="Ferriera S."/>
            <person name="Fuerstenberg S.I."/>
            <person name="Gachon C.M."/>
            <person name="Gaulin E."/>
            <person name="Govers F."/>
            <person name="Grenville-Briggs L."/>
            <person name="Horner N."/>
            <person name="Hostetler J."/>
            <person name="Jiang R.H."/>
            <person name="Johnson J."/>
            <person name="Krajaejun T."/>
            <person name="Lin H."/>
            <person name="Meijer H.J."/>
            <person name="Moore B."/>
            <person name="Morris P."/>
            <person name="Phuntmart V."/>
            <person name="Puiu D."/>
            <person name="Shetty J."/>
            <person name="Stajich J.E."/>
            <person name="Tripathy S."/>
            <person name="Wawra S."/>
            <person name="van West P."/>
            <person name="Whitty B.R."/>
            <person name="Coutinho P.M."/>
            <person name="Henrissat B."/>
            <person name="Martin F."/>
            <person name="Thomas P.D."/>
            <person name="Tyler B.M."/>
            <person name="De Vries R.P."/>
            <person name="Kamoun S."/>
            <person name="Yandell M."/>
            <person name="Tisserat N."/>
            <person name="Buell C.R."/>
        </authorList>
    </citation>
    <scope>NUCLEOTIDE SEQUENCE</scope>
    <source>
        <strain evidence="2">DAOM:BR144</strain>
    </source>
</reference>
<dbReference type="Proteomes" id="UP000019132">
    <property type="component" value="Unassembled WGS sequence"/>
</dbReference>
<reference evidence="2" key="2">
    <citation type="submission" date="2010-04" db="EMBL/GenBank/DDBJ databases">
        <authorList>
            <person name="Buell R."/>
            <person name="Hamilton J."/>
            <person name="Hostetler J."/>
        </authorList>
    </citation>
    <scope>NUCLEOTIDE SEQUENCE [LARGE SCALE GENOMIC DNA]</scope>
    <source>
        <strain evidence="2">DAOM:BR144</strain>
    </source>
</reference>
<dbReference type="EnsemblProtists" id="PYU1_T010187">
    <property type="protein sequence ID" value="PYU1_T010187"/>
    <property type="gene ID" value="PYU1_G010167"/>
</dbReference>
<proteinExistence type="predicted"/>
<evidence type="ECO:0000313" key="2">
    <source>
        <dbReference type="Proteomes" id="UP000019132"/>
    </source>
</evidence>
<dbReference type="AlphaFoldDB" id="K3WYY8"/>
<keyword evidence="2" id="KW-1185">Reference proteome</keyword>
<accession>K3WYY8</accession>